<dbReference type="PANTHER" id="PTHR30136">
    <property type="entry name" value="HELIX-TURN-HELIX TRANSCRIPTIONAL REGULATOR, ICLR FAMILY"/>
    <property type="match status" value="1"/>
</dbReference>
<dbReference type="InterPro" id="IPR050707">
    <property type="entry name" value="HTH_MetabolicPath_Reg"/>
</dbReference>
<accession>A0A7H0SM68</accession>
<dbReference type="GO" id="GO:0003700">
    <property type="term" value="F:DNA-binding transcription factor activity"/>
    <property type="evidence" value="ECO:0007669"/>
    <property type="project" value="TreeGrafter"/>
</dbReference>
<evidence type="ECO:0000259" key="5">
    <source>
        <dbReference type="PROSITE" id="PS51078"/>
    </source>
</evidence>
<dbReference type="EMBL" id="CP046884">
    <property type="protein sequence ID" value="QNQ89643.1"/>
    <property type="molecule type" value="Genomic_DNA"/>
</dbReference>
<name>A0A7H0SM68_9CORY</name>
<dbReference type="Pfam" id="PF09339">
    <property type="entry name" value="HTH_IclR"/>
    <property type="match status" value="1"/>
</dbReference>
<dbReference type="InterPro" id="IPR029016">
    <property type="entry name" value="GAF-like_dom_sf"/>
</dbReference>
<dbReference type="InterPro" id="IPR014757">
    <property type="entry name" value="Tscrpt_reg_IclR_C"/>
</dbReference>
<dbReference type="PROSITE" id="PS51077">
    <property type="entry name" value="HTH_ICLR"/>
    <property type="match status" value="1"/>
</dbReference>
<dbReference type="Gene3D" id="3.30.450.40">
    <property type="match status" value="1"/>
</dbReference>
<dbReference type="GO" id="GO:0045892">
    <property type="term" value="P:negative regulation of DNA-templated transcription"/>
    <property type="evidence" value="ECO:0007669"/>
    <property type="project" value="TreeGrafter"/>
</dbReference>
<dbReference type="Gene3D" id="1.10.10.10">
    <property type="entry name" value="Winged helix-like DNA-binding domain superfamily/Winged helix DNA-binding domain"/>
    <property type="match status" value="1"/>
</dbReference>
<protein>
    <submittedName>
        <fullName evidence="6">Helix-turn-helix domain-containing protein</fullName>
    </submittedName>
</protein>
<dbReference type="InterPro" id="IPR036390">
    <property type="entry name" value="WH_DNA-bd_sf"/>
</dbReference>
<keyword evidence="1" id="KW-0805">Transcription regulation</keyword>
<evidence type="ECO:0000313" key="6">
    <source>
        <dbReference type="EMBL" id="QNQ89643.1"/>
    </source>
</evidence>
<dbReference type="InterPro" id="IPR005471">
    <property type="entry name" value="Tscrpt_reg_IclR_N"/>
</dbReference>
<dbReference type="AlphaFoldDB" id="A0A7H0SM68"/>
<feature type="domain" description="HTH iclR-type" evidence="4">
    <location>
        <begin position="10"/>
        <end position="70"/>
    </location>
</feature>
<proteinExistence type="predicted"/>
<sequence length="260" mass="28626">MSEGSHPKVRGSLEKSIDIIKVFRDTPHGLGVSEVARRSGIPKSTAHRILAIMVQEELLERTGNTYRLGPLPFELVSGSNLSSQARLAAETLTPFLAALFEQSRKTVHLAYLSGTEVVYINKLFSFSRFSLPSRIGGRAPAYCTGVGKILLAYSDYWRSQVLTQELAAWTPHTITNTDQLEKELIEAKLRGYACDNEEIQSGLSCIAAPVFGHGPEPVAAFSVSTNTAEFRPDKVLPLLLKVCQSASRAMRDSENRLRHP</sequence>
<dbReference type="Proteomes" id="UP000516320">
    <property type="component" value="Chromosome"/>
</dbReference>
<organism evidence="6 7">
    <name type="scientific">Corynebacterium poyangense</name>
    <dbReference type="NCBI Taxonomy" id="2684405"/>
    <lineage>
        <taxon>Bacteria</taxon>
        <taxon>Bacillati</taxon>
        <taxon>Actinomycetota</taxon>
        <taxon>Actinomycetes</taxon>
        <taxon>Mycobacteriales</taxon>
        <taxon>Corynebacteriaceae</taxon>
        <taxon>Corynebacterium</taxon>
    </lineage>
</organism>
<dbReference type="InterPro" id="IPR036388">
    <property type="entry name" value="WH-like_DNA-bd_sf"/>
</dbReference>
<feature type="domain" description="IclR-ED" evidence="5">
    <location>
        <begin position="74"/>
        <end position="256"/>
    </location>
</feature>
<evidence type="ECO:0000256" key="3">
    <source>
        <dbReference type="ARBA" id="ARBA00023163"/>
    </source>
</evidence>
<keyword evidence="7" id="KW-1185">Reference proteome</keyword>
<keyword evidence="2" id="KW-0238">DNA-binding</keyword>
<keyword evidence="3" id="KW-0804">Transcription</keyword>
<dbReference type="PROSITE" id="PS51078">
    <property type="entry name" value="ICLR_ED"/>
    <property type="match status" value="1"/>
</dbReference>
<evidence type="ECO:0000313" key="7">
    <source>
        <dbReference type="Proteomes" id="UP000516320"/>
    </source>
</evidence>
<evidence type="ECO:0000259" key="4">
    <source>
        <dbReference type="PROSITE" id="PS51077"/>
    </source>
</evidence>
<reference evidence="6 7" key="1">
    <citation type="submission" date="2019-12" db="EMBL/GenBank/DDBJ databases">
        <title>Corynebacterium sp. nov., isolated from feces of the Anser Albifrons in China.</title>
        <authorList>
            <person name="Liu Q."/>
        </authorList>
    </citation>
    <scope>NUCLEOTIDE SEQUENCE [LARGE SCALE GENOMIC DNA]</scope>
    <source>
        <strain evidence="6 7">4H37-19</strain>
    </source>
</reference>
<dbReference type="PANTHER" id="PTHR30136:SF24">
    <property type="entry name" value="HTH-TYPE TRANSCRIPTIONAL REPRESSOR ALLR"/>
    <property type="match status" value="1"/>
</dbReference>
<evidence type="ECO:0000256" key="2">
    <source>
        <dbReference type="ARBA" id="ARBA00023125"/>
    </source>
</evidence>
<dbReference type="Pfam" id="PF01614">
    <property type="entry name" value="IclR_C"/>
    <property type="match status" value="1"/>
</dbReference>
<evidence type="ECO:0000256" key="1">
    <source>
        <dbReference type="ARBA" id="ARBA00023015"/>
    </source>
</evidence>
<dbReference type="SMART" id="SM00346">
    <property type="entry name" value="HTH_ICLR"/>
    <property type="match status" value="1"/>
</dbReference>
<dbReference type="KEGG" id="cpoy:GP475_02545"/>
<dbReference type="RefSeq" id="WP_187975096.1">
    <property type="nucleotide sequence ID" value="NZ_CP046884.1"/>
</dbReference>
<dbReference type="SUPFAM" id="SSF46785">
    <property type="entry name" value="Winged helix' DNA-binding domain"/>
    <property type="match status" value="1"/>
</dbReference>
<dbReference type="SUPFAM" id="SSF55781">
    <property type="entry name" value="GAF domain-like"/>
    <property type="match status" value="1"/>
</dbReference>
<gene>
    <name evidence="6" type="ORF">GP475_02545</name>
</gene>
<dbReference type="GO" id="GO:0003677">
    <property type="term" value="F:DNA binding"/>
    <property type="evidence" value="ECO:0007669"/>
    <property type="project" value="UniProtKB-KW"/>
</dbReference>